<accession>A0ABY3MDP5</accession>
<dbReference type="HAMAP" id="MF_00226_B">
    <property type="entry name" value="CinA_B"/>
    <property type="match status" value="1"/>
</dbReference>
<evidence type="ECO:0000313" key="4">
    <source>
        <dbReference type="Proteomes" id="UP000323621"/>
    </source>
</evidence>
<dbReference type="Pfam" id="PF02464">
    <property type="entry name" value="CinA"/>
    <property type="match status" value="1"/>
</dbReference>
<dbReference type="InterPro" id="IPR008135">
    <property type="entry name" value="Competence-induced_CinA"/>
</dbReference>
<dbReference type="InterPro" id="IPR036425">
    <property type="entry name" value="MoaB/Mog-like_dom_sf"/>
</dbReference>
<dbReference type="InterPro" id="IPR036653">
    <property type="entry name" value="CinA-like_C"/>
</dbReference>
<dbReference type="PANTHER" id="PTHR13939:SF0">
    <property type="entry name" value="NMN AMIDOHYDROLASE-LIKE PROTEIN YFAY"/>
    <property type="match status" value="1"/>
</dbReference>
<dbReference type="InterPro" id="IPR001453">
    <property type="entry name" value="MoaB/Mog_dom"/>
</dbReference>
<dbReference type="Pfam" id="PF18146">
    <property type="entry name" value="CinA_KH"/>
    <property type="match status" value="1"/>
</dbReference>
<name>A0ABY3MDP5_9FLAO</name>
<reference evidence="3 4" key="1">
    <citation type="submission" date="2019-08" db="EMBL/GenBank/DDBJ databases">
        <title>Genomes of Antarctic Bizionia species.</title>
        <authorList>
            <person name="Bowman J.P."/>
        </authorList>
    </citation>
    <scope>NUCLEOTIDE SEQUENCE [LARGE SCALE GENOMIC DNA]</scope>
    <source>
        <strain evidence="3 4">IC164</strain>
    </source>
</reference>
<dbReference type="SUPFAM" id="SSF53218">
    <property type="entry name" value="Molybdenum cofactor biosynthesis proteins"/>
    <property type="match status" value="1"/>
</dbReference>
<dbReference type="Proteomes" id="UP000323621">
    <property type="component" value="Unassembled WGS sequence"/>
</dbReference>
<dbReference type="NCBIfam" id="TIGR00200">
    <property type="entry name" value="cinA_nterm"/>
    <property type="match status" value="1"/>
</dbReference>
<dbReference type="InterPro" id="IPR008136">
    <property type="entry name" value="CinA_C"/>
</dbReference>
<dbReference type="CDD" id="cd00885">
    <property type="entry name" value="cinA"/>
    <property type="match status" value="1"/>
</dbReference>
<dbReference type="SUPFAM" id="SSF142433">
    <property type="entry name" value="CinA-like"/>
    <property type="match status" value="1"/>
</dbReference>
<dbReference type="InterPro" id="IPR041424">
    <property type="entry name" value="CinA_KH"/>
</dbReference>
<feature type="domain" description="MoaB/Mog" evidence="2">
    <location>
        <begin position="4"/>
        <end position="172"/>
    </location>
</feature>
<evidence type="ECO:0000256" key="1">
    <source>
        <dbReference type="HAMAP-Rule" id="MF_00226"/>
    </source>
</evidence>
<dbReference type="NCBIfam" id="TIGR00199">
    <property type="entry name" value="PncC_domain"/>
    <property type="match status" value="1"/>
</dbReference>
<protein>
    <recommendedName>
        <fullName evidence="1">CinA-like protein</fullName>
    </recommendedName>
</protein>
<dbReference type="Gene3D" id="3.40.980.10">
    <property type="entry name" value="MoaB/Mog-like domain"/>
    <property type="match status" value="1"/>
</dbReference>
<dbReference type="Gene3D" id="3.90.950.20">
    <property type="entry name" value="CinA-like"/>
    <property type="match status" value="1"/>
</dbReference>
<gene>
    <name evidence="3" type="ORF">ES677_02440</name>
</gene>
<evidence type="ECO:0000259" key="2">
    <source>
        <dbReference type="SMART" id="SM00852"/>
    </source>
</evidence>
<sequence length="416" mass="45550">MQAEIITIGDEILIGQIVDTNSAFIGKILNSVGVSVYQITSIQDDRAHILKALAAAEANADIIIVTGGLGPTKDDITKHTICDYFNDHLVRNEAVTINIERLWRDYVKQPMQQVNLDQALMPSQSQVLMNTVGSAPGMWIEKNNKVFISLPGVPYEMKLLMENEVIPKLKNKYKRPSILHKTLITYGIGESMLAEKIEEWETNLPIFIKLAYLPNFGKVRLRLSAIGADLESITRAVDAEIQKVIPLIKTEYIGIEEEDGDLEVVIAKQLTKLGKTLALAESCTGGKIAELFTSHSGASAYFKGGVVTYATQSKIDILGVPEILITTHSVVSAEVAEVMAQKARVLYKSDFALSTTGNAGPAKGDSEAEVGTVFIALATENGVFSQKFELGSNRERVVNKSVNKALELLQKEIFKI</sequence>
<dbReference type="RefSeq" id="WP_148380334.1">
    <property type="nucleotide sequence ID" value="NZ_VSKN01000002.1"/>
</dbReference>
<dbReference type="EMBL" id="VSKN01000002">
    <property type="protein sequence ID" value="TYC17057.1"/>
    <property type="molecule type" value="Genomic_DNA"/>
</dbReference>
<comment type="similarity">
    <text evidence="1">Belongs to the CinA family.</text>
</comment>
<dbReference type="NCBIfam" id="TIGR00177">
    <property type="entry name" value="molyb_syn"/>
    <property type="match status" value="1"/>
</dbReference>
<dbReference type="InterPro" id="IPR050101">
    <property type="entry name" value="CinA"/>
</dbReference>
<keyword evidence="4" id="KW-1185">Reference proteome</keyword>
<proteinExistence type="inferred from homology"/>
<comment type="caution">
    <text evidence="3">The sequence shown here is derived from an EMBL/GenBank/DDBJ whole genome shotgun (WGS) entry which is preliminary data.</text>
</comment>
<dbReference type="SMART" id="SM00852">
    <property type="entry name" value="MoCF_biosynth"/>
    <property type="match status" value="1"/>
</dbReference>
<dbReference type="PIRSF" id="PIRSF006728">
    <property type="entry name" value="CinA"/>
    <property type="match status" value="1"/>
</dbReference>
<dbReference type="Pfam" id="PF00994">
    <property type="entry name" value="MoCF_biosynth"/>
    <property type="match status" value="1"/>
</dbReference>
<evidence type="ECO:0000313" key="3">
    <source>
        <dbReference type="EMBL" id="TYC17057.1"/>
    </source>
</evidence>
<organism evidence="3 4">
    <name type="scientific">Bizionia gelidisalsuginis</name>
    <dbReference type="NCBI Taxonomy" id="291188"/>
    <lineage>
        <taxon>Bacteria</taxon>
        <taxon>Pseudomonadati</taxon>
        <taxon>Bacteroidota</taxon>
        <taxon>Flavobacteriia</taxon>
        <taxon>Flavobacteriales</taxon>
        <taxon>Flavobacteriaceae</taxon>
        <taxon>Bizionia</taxon>
    </lineage>
</organism>
<dbReference type="PANTHER" id="PTHR13939">
    <property type="entry name" value="NICOTINAMIDE-NUCLEOTIDE AMIDOHYDROLASE PNCC"/>
    <property type="match status" value="1"/>
</dbReference>